<evidence type="ECO:0000313" key="1">
    <source>
        <dbReference type="EMBL" id="XDV71743.1"/>
    </source>
</evidence>
<proteinExistence type="predicted"/>
<organism evidence="1">
    <name type="scientific">Paenarthrobacter sp. AMU7</name>
    <dbReference type="NCBI Taxonomy" id="3162492"/>
    <lineage>
        <taxon>Bacteria</taxon>
        <taxon>Bacillati</taxon>
        <taxon>Actinomycetota</taxon>
        <taxon>Actinomycetes</taxon>
        <taxon>Micrococcales</taxon>
        <taxon>Micrococcaceae</taxon>
        <taxon>Paenarthrobacter</taxon>
    </lineage>
</organism>
<name>A0AB39YPD7_9MICC</name>
<accession>A0AB39YPD7</accession>
<sequence length="49" mass="5399">MGTEYILTEDDKPAPDASVLEDLIELQLLTAGEPLGPVDFAHTQEHHKL</sequence>
<dbReference type="EMBL" id="CP165735">
    <property type="protein sequence ID" value="XDV71743.1"/>
    <property type="molecule type" value="Genomic_DNA"/>
</dbReference>
<reference evidence="1" key="1">
    <citation type="submission" date="2024-07" db="EMBL/GenBank/DDBJ databases">
        <authorList>
            <person name="Li J."/>
            <person name="Wei H."/>
            <person name="Ma J."/>
        </authorList>
    </citation>
    <scope>NUCLEOTIDE SEQUENCE</scope>
    <source>
        <strain evidence="1">AMU7</strain>
    </source>
</reference>
<dbReference type="AlphaFoldDB" id="A0AB39YPD7"/>
<dbReference type="RefSeq" id="WP_369745693.1">
    <property type="nucleotide sequence ID" value="NZ_CP165735.1"/>
</dbReference>
<protein>
    <submittedName>
        <fullName evidence="1">Uncharacterized protein</fullName>
    </submittedName>
</protein>
<gene>
    <name evidence="1" type="ORF">ABQM86_00695</name>
</gene>